<accession>A0A1G9H6L1</accession>
<dbReference type="STRING" id="137658.SAMN05216186_114109"/>
<dbReference type="EMBL" id="FNFD01000014">
    <property type="protein sequence ID" value="SDL08033.1"/>
    <property type="molecule type" value="Genomic_DNA"/>
</dbReference>
<dbReference type="Pfam" id="PF01311">
    <property type="entry name" value="Bac_export_1"/>
    <property type="match status" value="1"/>
</dbReference>
<keyword evidence="6 10" id="KW-1133">Transmembrane helix</keyword>
<dbReference type="InterPro" id="IPR002010">
    <property type="entry name" value="T3SS_IM_R"/>
</dbReference>
<proteinExistence type="inferred from homology"/>
<evidence type="ECO:0000313" key="11">
    <source>
        <dbReference type="EMBL" id="SDL08033.1"/>
    </source>
</evidence>
<dbReference type="GO" id="GO:0009425">
    <property type="term" value="C:bacterial-type flagellum basal body"/>
    <property type="evidence" value="ECO:0007669"/>
    <property type="project" value="UniProtKB-SubCell"/>
</dbReference>
<keyword evidence="8 10" id="KW-0975">Bacterial flagellum</keyword>
<evidence type="ECO:0000256" key="1">
    <source>
        <dbReference type="ARBA" id="ARBA00002578"/>
    </source>
</evidence>
<keyword evidence="11" id="KW-0969">Cilium</keyword>
<dbReference type="GO" id="GO:0044780">
    <property type="term" value="P:bacterial-type flagellum assembly"/>
    <property type="evidence" value="ECO:0007669"/>
    <property type="project" value="UniProtKB-UniRule"/>
</dbReference>
<feature type="transmembrane region" description="Helical" evidence="10">
    <location>
        <begin position="83"/>
        <end position="107"/>
    </location>
</feature>
<evidence type="ECO:0000256" key="9">
    <source>
        <dbReference type="NCBIfam" id="TIGR01400"/>
    </source>
</evidence>
<evidence type="ECO:0000256" key="2">
    <source>
        <dbReference type="ARBA" id="ARBA00009772"/>
    </source>
</evidence>
<feature type="transmembrane region" description="Helical" evidence="10">
    <location>
        <begin position="44"/>
        <end position="63"/>
    </location>
</feature>
<dbReference type="AlphaFoldDB" id="A0A1G9H6L1"/>
<dbReference type="GO" id="GO:0006605">
    <property type="term" value="P:protein targeting"/>
    <property type="evidence" value="ECO:0007669"/>
    <property type="project" value="UniProtKB-UniRule"/>
</dbReference>
<evidence type="ECO:0000256" key="7">
    <source>
        <dbReference type="ARBA" id="ARBA00023136"/>
    </source>
</evidence>
<dbReference type="PANTHER" id="PTHR30065:SF8">
    <property type="entry name" value="FLAGELLAR BIOSYNTHETIC PROTEIN FLIR"/>
    <property type="match status" value="1"/>
</dbReference>
<dbReference type="RefSeq" id="WP_084337925.1">
    <property type="nucleotide sequence ID" value="NZ_FNFD01000014.1"/>
</dbReference>
<sequence>MPSSEPILQASQYLHQLQGYWWPFCRILALFSLAPLFSHKAVSIRIRVLLALALTFALAKALPDPPRIDALSLHGVLVAAEQIAFGLLMGLALQLVFTVFGLVGEVISTQMGMSMARYNDPVNGVSSSSIVSQLYFILLVFLFFATDGHLLIVSVLYQSFVYWPVGSGLHYLGFETLVYSLGWVLSAAVLVTLPVVFFMTLMQFCFGLLNRISPAMNLFSLGFPMTILGGLLCIWLTLPHLPENYLHLSRELLDNIGILLRSGGRV</sequence>
<evidence type="ECO:0000256" key="10">
    <source>
        <dbReference type="RuleBase" id="RU362071"/>
    </source>
</evidence>
<evidence type="ECO:0000256" key="8">
    <source>
        <dbReference type="ARBA" id="ARBA00023143"/>
    </source>
</evidence>
<feature type="transmembrane region" description="Helical" evidence="10">
    <location>
        <begin position="20"/>
        <end position="37"/>
    </location>
</feature>
<evidence type="ECO:0000256" key="3">
    <source>
        <dbReference type="ARBA" id="ARBA00021717"/>
    </source>
</evidence>
<dbReference type="PANTHER" id="PTHR30065">
    <property type="entry name" value="FLAGELLAR BIOSYNTHETIC PROTEIN FLIR"/>
    <property type="match status" value="1"/>
</dbReference>
<comment type="similarity">
    <text evidence="2 10">Belongs to the FliR/MopE/SpaR family.</text>
</comment>
<dbReference type="NCBIfam" id="TIGR01400">
    <property type="entry name" value="fliR"/>
    <property type="match status" value="1"/>
</dbReference>
<reference evidence="11 12" key="1">
    <citation type="submission" date="2016-10" db="EMBL/GenBank/DDBJ databases">
        <authorList>
            <person name="de Groot N.N."/>
        </authorList>
    </citation>
    <scope>NUCLEOTIDE SEQUENCE [LARGE SCALE GENOMIC DNA]</scope>
    <source>
        <strain evidence="11 12">JCM 21544</strain>
    </source>
</reference>
<dbReference type="PRINTS" id="PR00953">
    <property type="entry name" value="TYPE3IMRPROT"/>
</dbReference>
<name>A0A1G9H6L1_9PSED</name>
<keyword evidence="11" id="KW-0966">Cell projection</keyword>
<keyword evidence="5 10" id="KW-0812">Transmembrane</keyword>
<keyword evidence="12" id="KW-1185">Reference proteome</keyword>
<comment type="function">
    <text evidence="1 10">Role in flagellar biosynthesis.</text>
</comment>
<evidence type="ECO:0000256" key="5">
    <source>
        <dbReference type="ARBA" id="ARBA00022692"/>
    </source>
</evidence>
<comment type="subcellular location">
    <subcellularLocation>
        <location evidence="10">Cell membrane</location>
        <topology evidence="10">Multi-pass membrane protein</topology>
    </subcellularLocation>
    <subcellularLocation>
        <location evidence="10">Bacterial flagellum basal body</location>
    </subcellularLocation>
</comment>
<evidence type="ECO:0000256" key="4">
    <source>
        <dbReference type="ARBA" id="ARBA00022475"/>
    </source>
</evidence>
<organism evidence="11 12">
    <name type="scientific">Pseudomonas indica</name>
    <dbReference type="NCBI Taxonomy" id="137658"/>
    <lineage>
        <taxon>Bacteria</taxon>
        <taxon>Pseudomonadati</taxon>
        <taxon>Pseudomonadota</taxon>
        <taxon>Gammaproteobacteria</taxon>
        <taxon>Pseudomonadales</taxon>
        <taxon>Pseudomonadaceae</taxon>
        <taxon>Pseudomonas</taxon>
    </lineage>
</organism>
<feature type="transmembrane region" description="Helical" evidence="10">
    <location>
        <begin position="134"/>
        <end position="157"/>
    </location>
</feature>
<gene>
    <name evidence="11" type="ORF">SAMN05216186_114109</name>
</gene>
<feature type="transmembrane region" description="Helical" evidence="10">
    <location>
        <begin position="218"/>
        <end position="238"/>
    </location>
</feature>
<dbReference type="Proteomes" id="UP000198706">
    <property type="component" value="Unassembled WGS sequence"/>
</dbReference>
<protein>
    <recommendedName>
        <fullName evidence="3 9">Flagellar biosynthetic protein FliR</fullName>
    </recommendedName>
</protein>
<keyword evidence="11" id="KW-0282">Flagellum</keyword>
<keyword evidence="4 10" id="KW-1003">Cell membrane</keyword>
<evidence type="ECO:0000256" key="6">
    <source>
        <dbReference type="ARBA" id="ARBA00022989"/>
    </source>
</evidence>
<keyword evidence="7 10" id="KW-0472">Membrane</keyword>
<feature type="transmembrane region" description="Helical" evidence="10">
    <location>
        <begin position="177"/>
        <end position="206"/>
    </location>
</feature>
<dbReference type="GO" id="GO:0005886">
    <property type="term" value="C:plasma membrane"/>
    <property type="evidence" value="ECO:0007669"/>
    <property type="project" value="UniProtKB-SubCell"/>
</dbReference>
<evidence type="ECO:0000313" key="12">
    <source>
        <dbReference type="Proteomes" id="UP000198706"/>
    </source>
</evidence>
<dbReference type="InterPro" id="IPR006303">
    <property type="entry name" value="FliR"/>
</dbReference>